<proteinExistence type="predicted"/>
<dbReference type="InterPro" id="IPR050611">
    <property type="entry name" value="ABCF"/>
</dbReference>
<sequence length="492" mass="54735">MQITLSDVGYTYPDAVEPLFSHVTITFPQGWSGLLGDNGCGKTTLARIAVGQLTPRTGSVSTGHFCALCTQETDTPPDALVDFALDYGREARHLRTIFCLDDDMFWRFDTLSHGERKKIQIAVALWQRPDVLVLDEPTNHIDHESRMQLIQAMQTYRGIGILVSHDRELLDAVVTRCVSFENGKIIVRPGGYTAAHTQEMLERETTRREAYTARKQLARLSEEKDARAHEADRAQARRSKRHIDPKDRSAKAKIDLAIFTGQDGARGKLSAQLDARLTAAQNRVEQARIAKRYDGELWFEMHPSERKTLVTIEPTTIPCGSDTLAIPQLFVGNTDHVGIAGPNGAGKSTLLTYIRSLIADDLTVLTIPQEVAADKRAQIVHQTQTLSPSKRGQVLSIVAQLNSQPKRILEGDRVSPGELRKLMLALGMLEDPDLIIMDEPTNHLDLHSIEALEHMLSSYPGALLLVSHDHAFLHACTSRTWIVKEGSVHEEM</sequence>
<dbReference type="Pfam" id="PF00005">
    <property type="entry name" value="ABC_tran"/>
    <property type="match status" value="2"/>
</dbReference>
<evidence type="ECO:0000256" key="2">
    <source>
        <dbReference type="ARBA" id="ARBA00022741"/>
    </source>
</evidence>
<organism evidence="6 7">
    <name type="scientific">Candidatus Coprovicinus avistercoris</name>
    <dbReference type="NCBI Taxonomy" id="2840754"/>
    <lineage>
        <taxon>Bacteria</taxon>
        <taxon>Bacillati</taxon>
        <taxon>Actinomycetota</taxon>
        <taxon>Coriobacteriia</taxon>
        <taxon>Coriobacteriales</taxon>
        <taxon>Coriobacteriaceae</taxon>
        <taxon>Coriobacteriaceae incertae sedis</taxon>
        <taxon>Candidatus Coprovicinus</taxon>
    </lineage>
</organism>
<dbReference type="SMART" id="SM00382">
    <property type="entry name" value="AAA"/>
    <property type="match status" value="2"/>
</dbReference>
<dbReference type="SUPFAM" id="SSF52540">
    <property type="entry name" value="P-loop containing nucleoside triphosphate hydrolases"/>
    <property type="match status" value="2"/>
</dbReference>
<gene>
    <name evidence="6" type="ORF">IAD17_01210</name>
</gene>
<keyword evidence="3 6" id="KW-0067">ATP-binding</keyword>
<evidence type="ECO:0000256" key="1">
    <source>
        <dbReference type="ARBA" id="ARBA00022737"/>
    </source>
</evidence>
<dbReference type="InterPro" id="IPR003439">
    <property type="entry name" value="ABC_transporter-like_ATP-bd"/>
</dbReference>
<evidence type="ECO:0000313" key="7">
    <source>
        <dbReference type="Proteomes" id="UP000824078"/>
    </source>
</evidence>
<evidence type="ECO:0000313" key="6">
    <source>
        <dbReference type="EMBL" id="HIU23531.1"/>
    </source>
</evidence>
<dbReference type="InterPro" id="IPR003593">
    <property type="entry name" value="AAA+_ATPase"/>
</dbReference>
<keyword evidence="2" id="KW-0547">Nucleotide-binding</keyword>
<feature type="domain" description="ABC transporter" evidence="5">
    <location>
        <begin position="3"/>
        <end position="208"/>
    </location>
</feature>
<evidence type="ECO:0000256" key="3">
    <source>
        <dbReference type="ARBA" id="ARBA00022840"/>
    </source>
</evidence>
<feature type="compositionally biased region" description="Basic and acidic residues" evidence="4">
    <location>
        <begin position="220"/>
        <end position="235"/>
    </location>
</feature>
<evidence type="ECO:0000256" key="4">
    <source>
        <dbReference type="SAM" id="MobiDB-lite"/>
    </source>
</evidence>
<accession>A0A9D1HVW8</accession>
<feature type="region of interest" description="Disordered" evidence="4">
    <location>
        <begin position="220"/>
        <end position="248"/>
    </location>
</feature>
<dbReference type="EMBL" id="DVMQ01000004">
    <property type="protein sequence ID" value="HIU23531.1"/>
    <property type="molecule type" value="Genomic_DNA"/>
</dbReference>
<dbReference type="PANTHER" id="PTHR19211:SF6">
    <property type="entry name" value="BLL7188 PROTEIN"/>
    <property type="match status" value="1"/>
</dbReference>
<dbReference type="InterPro" id="IPR027417">
    <property type="entry name" value="P-loop_NTPase"/>
</dbReference>
<name>A0A9D1HVW8_9ACTN</name>
<dbReference type="Gene3D" id="3.40.50.300">
    <property type="entry name" value="P-loop containing nucleotide triphosphate hydrolases"/>
    <property type="match status" value="2"/>
</dbReference>
<dbReference type="PROSITE" id="PS50893">
    <property type="entry name" value="ABC_TRANSPORTER_2"/>
    <property type="match status" value="1"/>
</dbReference>
<protein>
    <submittedName>
        <fullName evidence="6">ABC-F family ATP-binding cassette domain-containing protein</fullName>
    </submittedName>
</protein>
<dbReference type="AlphaFoldDB" id="A0A9D1HVW8"/>
<dbReference type="GO" id="GO:0016887">
    <property type="term" value="F:ATP hydrolysis activity"/>
    <property type="evidence" value="ECO:0007669"/>
    <property type="project" value="InterPro"/>
</dbReference>
<evidence type="ECO:0000259" key="5">
    <source>
        <dbReference type="PROSITE" id="PS50893"/>
    </source>
</evidence>
<dbReference type="Proteomes" id="UP000824078">
    <property type="component" value="Unassembled WGS sequence"/>
</dbReference>
<reference evidence="6" key="1">
    <citation type="submission" date="2020-10" db="EMBL/GenBank/DDBJ databases">
        <authorList>
            <person name="Gilroy R."/>
        </authorList>
    </citation>
    <scope>NUCLEOTIDE SEQUENCE</scope>
    <source>
        <strain evidence="6">ChiHjej12B11-29160</strain>
    </source>
</reference>
<comment type="caution">
    <text evidence="6">The sequence shown here is derived from an EMBL/GenBank/DDBJ whole genome shotgun (WGS) entry which is preliminary data.</text>
</comment>
<dbReference type="PROSITE" id="PS00211">
    <property type="entry name" value="ABC_TRANSPORTER_1"/>
    <property type="match status" value="2"/>
</dbReference>
<dbReference type="CDD" id="cd03221">
    <property type="entry name" value="ABCF_EF-3"/>
    <property type="match status" value="2"/>
</dbReference>
<keyword evidence="1" id="KW-0677">Repeat</keyword>
<dbReference type="PANTHER" id="PTHR19211">
    <property type="entry name" value="ATP-BINDING TRANSPORT PROTEIN-RELATED"/>
    <property type="match status" value="1"/>
</dbReference>
<dbReference type="GO" id="GO:0005524">
    <property type="term" value="F:ATP binding"/>
    <property type="evidence" value="ECO:0007669"/>
    <property type="project" value="UniProtKB-KW"/>
</dbReference>
<reference evidence="6" key="2">
    <citation type="journal article" date="2021" name="PeerJ">
        <title>Extensive microbial diversity within the chicken gut microbiome revealed by metagenomics and culture.</title>
        <authorList>
            <person name="Gilroy R."/>
            <person name="Ravi A."/>
            <person name="Getino M."/>
            <person name="Pursley I."/>
            <person name="Horton D.L."/>
            <person name="Alikhan N.F."/>
            <person name="Baker D."/>
            <person name="Gharbi K."/>
            <person name="Hall N."/>
            <person name="Watson M."/>
            <person name="Adriaenssens E.M."/>
            <person name="Foster-Nyarko E."/>
            <person name="Jarju S."/>
            <person name="Secka A."/>
            <person name="Antonio M."/>
            <person name="Oren A."/>
            <person name="Chaudhuri R.R."/>
            <person name="La Ragione R."/>
            <person name="Hildebrand F."/>
            <person name="Pallen M.J."/>
        </authorList>
    </citation>
    <scope>NUCLEOTIDE SEQUENCE</scope>
    <source>
        <strain evidence="6">ChiHjej12B11-29160</strain>
    </source>
</reference>
<dbReference type="InterPro" id="IPR017871">
    <property type="entry name" value="ABC_transporter-like_CS"/>
</dbReference>